<feature type="transmembrane region" description="Helical" evidence="1">
    <location>
        <begin position="102"/>
        <end position="120"/>
    </location>
</feature>
<accession>A0A510WGZ5</accession>
<keyword evidence="1" id="KW-0472">Membrane</keyword>
<sequence length="263" mass="30350">MTIDTPKKGLSTFDLKMLGIVLMFIDHIHQMFVPFGAPNWLDWFGRPVATIFFFVSVIGFSHTHNKKKYMSRLYLSMVLMTLFTFTLEKLVGYDQVVLMNNIFRDLFIGTLMMFAIDLFVEGKHATNLKKMLGGTILFILPILFSFLLPLLMESPMIIQNQFVFLTITATLPALLLAENNVMVLLIPLLYLARNNRQIQCLMIVVVATIYFFLGSTQWMMIFAIVPILLYNGQKGKGMKYFFYIFYPAHIAILYLLSAFLYAH</sequence>
<dbReference type="EMBL" id="BJUG01000020">
    <property type="protein sequence ID" value="GEK38217.1"/>
    <property type="molecule type" value="Genomic_DNA"/>
</dbReference>
<dbReference type="AlphaFoldDB" id="A0A510WGZ5"/>
<comment type="caution">
    <text evidence="2">The sequence shown here is derived from an EMBL/GenBank/DDBJ whole genome shotgun (WGS) entry which is preliminary data.</text>
</comment>
<dbReference type="Pfam" id="PF05857">
    <property type="entry name" value="TraX"/>
    <property type="match status" value="1"/>
</dbReference>
<feature type="transmembrane region" description="Helical" evidence="1">
    <location>
        <begin position="73"/>
        <end position="90"/>
    </location>
</feature>
<name>A0A510WGZ5_ENTTH</name>
<protein>
    <submittedName>
        <fullName evidence="2">Membrane protein</fullName>
    </submittedName>
</protein>
<organism evidence="2 3">
    <name type="scientific">Enterococcus thailandicus</name>
    <dbReference type="NCBI Taxonomy" id="417368"/>
    <lineage>
        <taxon>Bacteria</taxon>
        <taxon>Bacillati</taxon>
        <taxon>Bacillota</taxon>
        <taxon>Bacilli</taxon>
        <taxon>Lactobacillales</taxon>
        <taxon>Enterococcaceae</taxon>
        <taxon>Enterococcus</taxon>
    </lineage>
</organism>
<dbReference type="Proteomes" id="UP000321361">
    <property type="component" value="Unassembled WGS sequence"/>
</dbReference>
<dbReference type="InterPro" id="IPR008875">
    <property type="entry name" value="TraX"/>
</dbReference>
<evidence type="ECO:0000256" key="1">
    <source>
        <dbReference type="SAM" id="Phobius"/>
    </source>
</evidence>
<proteinExistence type="predicted"/>
<gene>
    <name evidence="2" type="ORF">ETH01_25040</name>
</gene>
<feature type="transmembrane region" description="Helical" evidence="1">
    <location>
        <begin position="17"/>
        <end position="37"/>
    </location>
</feature>
<reference evidence="2 3" key="1">
    <citation type="submission" date="2019-07" db="EMBL/GenBank/DDBJ databases">
        <title>Whole genome shotgun sequence of Enterococcus thailandicus NBRC 101867.</title>
        <authorList>
            <person name="Hosoyama A."/>
            <person name="Uohara A."/>
            <person name="Ohji S."/>
            <person name="Ichikawa N."/>
        </authorList>
    </citation>
    <scope>NUCLEOTIDE SEQUENCE [LARGE SCALE GENOMIC DNA]</scope>
    <source>
        <strain evidence="2 3">NBRC 101867</strain>
    </source>
</reference>
<dbReference type="OrthoDB" id="9781069at2"/>
<evidence type="ECO:0000313" key="2">
    <source>
        <dbReference type="EMBL" id="GEK38217.1"/>
    </source>
</evidence>
<keyword evidence="1" id="KW-1133">Transmembrane helix</keyword>
<feature type="transmembrane region" description="Helical" evidence="1">
    <location>
        <begin position="203"/>
        <end position="228"/>
    </location>
</feature>
<keyword evidence="1" id="KW-0812">Transmembrane</keyword>
<feature type="transmembrane region" description="Helical" evidence="1">
    <location>
        <begin position="43"/>
        <end position="61"/>
    </location>
</feature>
<feature type="transmembrane region" description="Helical" evidence="1">
    <location>
        <begin position="132"/>
        <end position="152"/>
    </location>
</feature>
<feature type="transmembrane region" description="Helical" evidence="1">
    <location>
        <begin position="164"/>
        <end position="191"/>
    </location>
</feature>
<evidence type="ECO:0000313" key="3">
    <source>
        <dbReference type="Proteomes" id="UP000321361"/>
    </source>
</evidence>
<feature type="transmembrane region" description="Helical" evidence="1">
    <location>
        <begin position="240"/>
        <end position="262"/>
    </location>
</feature>